<feature type="region of interest" description="Disordered" evidence="1">
    <location>
        <begin position="148"/>
        <end position="174"/>
    </location>
</feature>
<evidence type="ECO:0000313" key="3">
    <source>
        <dbReference type="Proteomes" id="UP000663880"/>
    </source>
</evidence>
<feature type="compositionally biased region" description="Polar residues" evidence="1">
    <location>
        <begin position="205"/>
        <end position="219"/>
    </location>
</feature>
<feature type="region of interest" description="Disordered" evidence="1">
    <location>
        <begin position="254"/>
        <end position="289"/>
    </location>
</feature>
<organism evidence="2 3">
    <name type="scientific">Pieris macdunnoughi</name>
    <dbReference type="NCBI Taxonomy" id="345717"/>
    <lineage>
        <taxon>Eukaryota</taxon>
        <taxon>Metazoa</taxon>
        <taxon>Ecdysozoa</taxon>
        <taxon>Arthropoda</taxon>
        <taxon>Hexapoda</taxon>
        <taxon>Insecta</taxon>
        <taxon>Pterygota</taxon>
        <taxon>Neoptera</taxon>
        <taxon>Endopterygota</taxon>
        <taxon>Lepidoptera</taxon>
        <taxon>Glossata</taxon>
        <taxon>Ditrysia</taxon>
        <taxon>Papilionoidea</taxon>
        <taxon>Pieridae</taxon>
        <taxon>Pierinae</taxon>
        <taxon>Pieris</taxon>
    </lineage>
</organism>
<reference evidence="2" key="1">
    <citation type="submission" date="2021-02" db="EMBL/GenBank/DDBJ databases">
        <authorList>
            <person name="Steward A R."/>
        </authorList>
    </citation>
    <scope>NUCLEOTIDE SEQUENCE</scope>
</reference>
<protein>
    <submittedName>
        <fullName evidence="2">Uncharacterized protein</fullName>
    </submittedName>
</protein>
<evidence type="ECO:0000256" key="1">
    <source>
        <dbReference type="SAM" id="MobiDB-lite"/>
    </source>
</evidence>
<feature type="region of interest" description="Disordered" evidence="1">
    <location>
        <begin position="523"/>
        <end position="576"/>
    </location>
</feature>
<keyword evidence="3" id="KW-1185">Reference proteome</keyword>
<name>A0A821SMX9_9NEOP</name>
<accession>A0A821SMX9</accession>
<proteinExistence type="predicted"/>
<gene>
    <name evidence="2" type="ORF">PMACD_LOCUS7639</name>
</gene>
<dbReference type="EMBL" id="CAJOBZ010000018">
    <property type="protein sequence ID" value="CAF4857788.1"/>
    <property type="molecule type" value="Genomic_DNA"/>
</dbReference>
<sequence length="601" mass="68468">MKSPIEVTCIVCQLRFCCADCRWKHEQRAHGLTYDCPLCRGNPFLCHPQYLNQDFIEHLTTHLPLRCRKCQQTYTTMQDFQDLDKCTTISELCSFKRDDVEEKFDSIYEKMRNDTDNFEAIVSVNKSSKTAVITPILRKTHIVEYDSSEDDSIEGNKTPHANLAPKTPKVDKQNTPHIKKLRQTPHVKKWMLRQAAFDEDEETLNDASLNMNPKTPTPSRNDELEVPEASQQVTTPTTHLPHVLKLAQIVTTSTPTNPATEGWLRFPDTANDSPLSEIETADSPSQKPMEMPKLKGIIVDSRRGSQESTEKQVTFQDSNDSSVKKKVTFADGTVFNQDAPNIKRVYRKPKRMLTPGPQKPKRTITNPRFQALLNRFENRVATITQTPLNKIEKSQETPQAEHSVLARAISFKDSPGLENTKDSDLFSSCVDSEPNNAITMLTANIAGSLQKCLTSLIRTQEDDTEIQFKFTVTKKKVSVQRMANDGSENFNEIDRDAIVEKENIWSTVTKVVKKVFWGDKETPHRSYCHDSTSSSTSKRKYEDISDDSPLNHKRRKFEGRLRGRPPIRPNLDMVGLRTHSAENSSLLKQFSFPEESLNQSF</sequence>
<dbReference type="AlphaFoldDB" id="A0A821SMX9"/>
<dbReference type="Proteomes" id="UP000663880">
    <property type="component" value="Unassembled WGS sequence"/>
</dbReference>
<feature type="region of interest" description="Disordered" evidence="1">
    <location>
        <begin position="202"/>
        <end position="225"/>
    </location>
</feature>
<dbReference type="OrthoDB" id="8122210at2759"/>
<comment type="caution">
    <text evidence="2">The sequence shown here is derived from an EMBL/GenBank/DDBJ whole genome shotgun (WGS) entry which is preliminary data.</text>
</comment>
<feature type="compositionally biased region" description="Basic residues" evidence="1">
    <location>
        <begin position="551"/>
        <end position="565"/>
    </location>
</feature>
<evidence type="ECO:0000313" key="2">
    <source>
        <dbReference type="EMBL" id="CAF4857788.1"/>
    </source>
</evidence>